<dbReference type="Proteomes" id="UP000292957">
    <property type="component" value="Unassembled WGS sequence"/>
</dbReference>
<dbReference type="PROSITE" id="PS51796">
    <property type="entry name" value="MSS4"/>
    <property type="match status" value="1"/>
</dbReference>
<gene>
    <name evidence="8" type="ORF">BD311DRAFT_703638</name>
</gene>
<reference evidence="8" key="1">
    <citation type="submission" date="2019-01" db="EMBL/GenBank/DDBJ databases">
        <title>Draft genome sequences of three monokaryotic isolates of the white-rot basidiomycete fungus Dichomitus squalens.</title>
        <authorList>
            <consortium name="DOE Joint Genome Institute"/>
            <person name="Lopez S.C."/>
            <person name="Andreopoulos B."/>
            <person name="Pangilinan J."/>
            <person name="Lipzen A."/>
            <person name="Riley R."/>
            <person name="Ahrendt S."/>
            <person name="Ng V."/>
            <person name="Barry K."/>
            <person name="Daum C."/>
            <person name="Grigoriev I.V."/>
            <person name="Hilden K.S."/>
            <person name="Makela M.R."/>
            <person name="de Vries R.P."/>
        </authorList>
    </citation>
    <scope>NUCLEOTIDE SEQUENCE [LARGE SCALE GENOMIC DNA]</scope>
    <source>
        <strain evidence="8">OM18370.1</strain>
    </source>
</reference>
<dbReference type="AlphaFoldDB" id="A0A4Q9M982"/>
<organism evidence="8">
    <name type="scientific">Dichomitus squalens</name>
    <dbReference type="NCBI Taxonomy" id="114155"/>
    <lineage>
        <taxon>Eukaryota</taxon>
        <taxon>Fungi</taxon>
        <taxon>Dikarya</taxon>
        <taxon>Basidiomycota</taxon>
        <taxon>Agaricomycotina</taxon>
        <taxon>Agaricomycetes</taxon>
        <taxon>Polyporales</taxon>
        <taxon>Polyporaceae</taxon>
        <taxon>Dichomitus</taxon>
    </lineage>
</organism>
<dbReference type="InterPro" id="IPR000182">
    <property type="entry name" value="GNAT_dom"/>
</dbReference>
<feature type="compositionally biased region" description="Polar residues" evidence="6">
    <location>
        <begin position="191"/>
        <end position="218"/>
    </location>
</feature>
<dbReference type="GO" id="GO:0005085">
    <property type="term" value="F:guanyl-nucleotide exchange factor activity"/>
    <property type="evidence" value="ECO:0007669"/>
    <property type="project" value="UniProtKB-KW"/>
</dbReference>
<dbReference type="Gene3D" id="3.40.630.30">
    <property type="match status" value="1"/>
</dbReference>
<dbReference type="OrthoDB" id="30840at2759"/>
<dbReference type="Gene3D" id="2.170.150.10">
    <property type="entry name" value="Metal Binding Protein, Guanine Nucleotide Exchange Factor, Chain A"/>
    <property type="match status" value="1"/>
</dbReference>
<dbReference type="EMBL" id="ML143501">
    <property type="protein sequence ID" value="TBU23569.1"/>
    <property type="molecule type" value="Genomic_DNA"/>
</dbReference>
<dbReference type="Pfam" id="PF04421">
    <property type="entry name" value="Mss4"/>
    <property type="match status" value="1"/>
</dbReference>
<evidence type="ECO:0000256" key="3">
    <source>
        <dbReference type="ARBA" id="ARBA00022679"/>
    </source>
</evidence>
<dbReference type="SUPFAM" id="SSF51316">
    <property type="entry name" value="Mss4-like"/>
    <property type="match status" value="1"/>
</dbReference>
<proteinExistence type="predicted"/>
<evidence type="ECO:0000313" key="8">
    <source>
        <dbReference type="EMBL" id="TBU23569.1"/>
    </source>
</evidence>
<keyword evidence="2" id="KW-0344">Guanine-nucleotide releasing factor</keyword>
<keyword evidence="3 8" id="KW-0808">Transferase</keyword>
<evidence type="ECO:0000256" key="2">
    <source>
        <dbReference type="ARBA" id="ARBA00022658"/>
    </source>
</evidence>
<dbReference type="PROSITE" id="PS51186">
    <property type="entry name" value="GNAT"/>
    <property type="match status" value="1"/>
</dbReference>
<name>A0A4Q9M982_9APHY</name>
<dbReference type="GO" id="GO:0005737">
    <property type="term" value="C:cytoplasm"/>
    <property type="evidence" value="ECO:0007669"/>
    <property type="project" value="TreeGrafter"/>
</dbReference>
<evidence type="ECO:0000256" key="1">
    <source>
        <dbReference type="ARBA" id="ARBA00022448"/>
    </source>
</evidence>
<keyword evidence="1" id="KW-0813">Transport</keyword>
<evidence type="ECO:0000256" key="6">
    <source>
        <dbReference type="SAM" id="MobiDB-lite"/>
    </source>
</evidence>
<keyword evidence="5 8" id="KW-0012">Acyltransferase</keyword>
<evidence type="ECO:0000259" key="7">
    <source>
        <dbReference type="PROSITE" id="PS51186"/>
    </source>
</evidence>
<dbReference type="InterPro" id="IPR007515">
    <property type="entry name" value="Mss4"/>
</dbReference>
<dbReference type="InterPro" id="IPR011057">
    <property type="entry name" value="Mss4-like_sf"/>
</dbReference>
<protein>
    <submittedName>
        <fullName evidence="8">Acyl-CoA N-acyltransferase</fullName>
    </submittedName>
</protein>
<dbReference type="GO" id="GO:0004059">
    <property type="term" value="F:aralkylamine N-acetyltransferase activity"/>
    <property type="evidence" value="ECO:0007669"/>
    <property type="project" value="TreeGrafter"/>
</dbReference>
<dbReference type="Pfam" id="PF13673">
    <property type="entry name" value="Acetyltransf_10"/>
    <property type="match status" value="1"/>
</dbReference>
<evidence type="ECO:0000256" key="4">
    <source>
        <dbReference type="ARBA" id="ARBA00022927"/>
    </source>
</evidence>
<dbReference type="PANTHER" id="PTHR10908:SF0">
    <property type="entry name" value="SEROTONIN N-ACETYLTRANSFERASE"/>
    <property type="match status" value="1"/>
</dbReference>
<dbReference type="SUPFAM" id="SSF55729">
    <property type="entry name" value="Acyl-CoA N-acyltransferases (Nat)"/>
    <property type="match status" value="1"/>
</dbReference>
<evidence type="ECO:0000256" key="5">
    <source>
        <dbReference type="ARBA" id="ARBA00023315"/>
    </source>
</evidence>
<keyword evidence="4" id="KW-0653">Protein transport</keyword>
<accession>A0A4Q9M982</accession>
<dbReference type="GO" id="GO:0007264">
    <property type="term" value="P:small GTPase-mediated signal transduction"/>
    <property type="evidence" value="ECO:0007669"/>
    <property type="project" value="InterPro"/>
</dbReference>
<dbReference type="InterPro" id="IPR016181">
    <property type="entry name" value="Acyl_CoA_acyltransferase"/>
</dbReference>
<feature type="region of interest" description="Disordered" evidence="6">
    <location>
        <begin position="191"/>
        <end position="219"/>
    </location>
</feature>
<feature type="domain" description="N-acetyltransferase" evidence="7">
    <location>
        <begin position="3"/>
        <end position="170"/>
    </location>
</feature>
<dbReference type="InterPro" id="IPR011323">
    <property type="entry name" value="Mss4/transl-control_tumour"/>
</dbReference>
<sequence length="381" mass="41552">MSIFYDLVSASEIEAAHKIELQGYPEDEAGSLETFRYRQSQAPDLFLGAYVPTDSRRRLIGYICSTLSPDTTLTHASMSKHVPGSSSVCIHSVCVAREYRRQEVGLSLLKEYVSQLSSASRNDSKPYARILLIAHEELRSFYEQAGFEWVGRSAVVHGPRPWFEMRKELQPQNASHDLGATSQTLNLSIAGTGEDVSSGTHPSEPFSQEPAQAQTQSVPPGLWEALQRQSSRARPVARPLTSFPNAVHDVVSDADAQSPPSNKHDLLCPRLGCGSVILKAGAASWVERASVQLDPPAGRHALPEALGRLPDPPATAQWWLVRGSAMAFENIGFSRPVQQTAPSGGRMKLLACAECDLGPLGWCEEGGTEFWLASNRVGYRA</sequence>
<dbReference type="InterPro" id="IPR051635">
    <property type="entry name" value="SNAT-like"/>
</dbReference>
<dbReference type="PANTHER" id="PTHR10908">
    <property type="entry name" value="SEROTONIN N-ACETYLTRANSFERASE"/>
    <property type="match status" value="1"/>
</dbReference>
<dbReference type="GO" id="GO:0015031">
    <property type="term" value="P:protein transport"/>
    <property type="evidence" value="ECO:0007669"/>
    <property type="project" value="UniProtKB-KW"/>
</dbReference>